<protein>
    <submittedName>
        <fullName evidence="3">C2 calcium/lipid-binding plant phosphoribosyltransferase family protein</fullName>
    </submittedName>
</protein>
<keyword evidence="4" id="KW-1185">Reference proteome</keyword>
<dbReference type="EMBL" id="JBFOLK010000001">
    <property type="protein sequence ID" value="KAL2541683.1"/>
    <property type="molecule type" value="Genomic_DNA"/>
</dbReference>
<reference evidence="4" key="1">
    <citation type="submission" date="2024-07" db="EMBL/GenBank/DDBJ databases">
        <title>Two chromosome-level genome assemblies of Korean endemic species Abeliophyllum distichum and Forsythia ovata (Oleaceae).</title>
        <authorList>
            <person name="Jang H."/>
        </authorList>
    </citation>
    <scope>NUCLEOTIDE SEQUENCE [LARGE SCALE GENOMIC DNA]</scope>
</reference>
<feature type="domain" description="Multiple C2" evidence="2">
    <location>
        <begin position="73"/>
        <end position="105"/>
    </location>
</feature>
<keyword evidence="3" id="KW-0808">Transferase</keyword>
<dbReference type="InterPro" id="IPR047259">
    <property type="entry name" value="QUIRKY-like"/>
</dbReference>
<gene>
    <name evidence="3" type="ORF">Adt_02661</name>
</gene>
<name>A0ABD1VYR0_9LAMI</name>
<keyword evidence="1" id="KW-0677">Repeat</keyword>
<organism evidence="3 4">
    <name type="scientific">Abeliophyllum distichum</name>
    <dbReference type="NCBI Taxonomy" id="126358"/>
    <lineage>
        <taxon>Eukaryota</taxon>
        <taxon>Viridiplantae</taxon>
        <taxon>Streptophyta</taxon>
        <taxon>Embryophyta</taxon>
        <taxon>Tracheophyta</taxon>
        <taxon>Spermatophyta</taxon>
        <taxon>Magnoliopsida</taxon>
        <taxon>eudicotyledons</taxon>
        <taxon>Gunneridae</taxon>
        <taxon>Pentapetalae</taxon>
        <taxon>asterids</taxon>
        <taxon>lamiids</taxon>
        <taxon>Lamiales</taxon>
        <taxon>Oleaceae</taxon>
        <taxon>Forsythieae</taxon>
        <taxon>Abeliophyllum</taxon>
    </lineage>
</organism>
<keyword evidence="3" id="KW-0328">Glycosyltransferase</keyword>
<dbReference type="PANTHER" id="PTHR31425">
    <property type="entry name" value="PHOSPHORIBOSYLANTHRANILATE TRANSFERASE ISOFORM 1"/>
    <property type="match status" value="1"/>
</dbReference>
<accession>A0ABD1VYR0</accession>
<dbReference type="Proteomes" id="UP001604336">
    <property type="component" value="Unassembled WGS sequence"/>
</dbReference>
<comment type="caution">
    <text evidence="3">The sequence shown here is derived from an EMBL/GenBank/DDBJ whole genome shotgun (WGS) entry which is preliminary data.</text>
</comment>
<dbReference type="GO" id="GO:0016757">
    <property type="term" value="F:glycosyltransferase activity"/>
    <property type="evidence" value="ECO:0007669"/>
    <property type="project" value="UniProtKB-KW"/>
</dbReference>
<sequence>MVSLFSRIISLSKWLGDVCQWKNPITYYSSPCPLLHIDLLPRINLPNCVYLHVSDRHMELLVSSLGTLYTWIPKLSWAEAIHPDELDEEFDTFPTSKSQDVVQMRLYFFQFFPLPISSQS</sequence>
<evidence type="ECO:0000259" key="2">
    <source>
        <dbReference type="Pfam" id="PF08372"/>
    </source>
</evidence>
<dbReference type="PANTHER" id="PTHR31425:SF37">
    <property type="entry name" value="FT-INTERACTING PROTEIN 1"/>
    <property type="match status" value="1"/>
</dbReference>
<dbReference type="InterPro" id="IPR013583">
    <property type="entry name" value="MCTP_C"/>
</dbReference>
<proteinExistence type="predicted"/>
<dbReference type="Pfam" id="PF08372">
    <property type="entry name" value="PRT_C"/>
    <property type="match status" value="1"/>
</dbReference>
<evidence type="ECO:0000256" key="1">
    <source>
        <dbReference type="ARBA" id="ARBA00022737"/>
    </source>
</evidence>
<dbReference type="AlphaFoldDB" id="A0ABD1VYR0"/>
<evidence type="ECO:0000313" key="4">
    <source>
        <dbReference type="Proteomes" id="UP001604336"/>
    </source>
</evidence>
<evidence type="ECO:0000313" key="3">
    <source>
        <dbReference type="EMBL" id="KAL2541683.1"/>
    </source>
</evidence>